<dbReference type="Proteomes" id="UP000446866">
    <property type="component" value="Unassembled WGS sequence"/>
</dbReference>
<gene>
    <name evidence="1" type="ORF">D0435_02980</name>
</gene>
<reference evidence="1 2" key="1">
    <citation type="submission" date="2018-08" db="EMBL/GenBank/DDBJ databases">
        <title>Murine metabolic-syndrome-specific gut microbial biobank.</title>
        <authorList>
            <person name="Liu C."/>
        </authorList>
    </citation>
    <scope>NUCLEOTIDE SEQUENCE [LARGE SCALE GENOMIC DNA]</scope>
    <source>
        <strain evidence="1 2">28</strain>
    </source>
</reference>
<comment type="caution">
    <text evidence="1">The sequence shown here is derived from an EMBL/GenBank/DDBJ whole genome shotgun (WGS) entry which is preliminary data.</text>
</comment>
<protein>
    <submittedName>
        <fullName evidence="1">Uncharacterized protein</fullName>
    </submittedName>
</protein>
<evidence type="ECO:0000313" key="1">
    <source>
        <dbReference type="EMBL" id="NBH60637.1"/>
    </source>
</evidence>
<dbReference type="EMBL" id="QXWK01000004">
    <property type="protein sequence ID" value="NBH60637.1"/>
    <property type="molecule type" value="Genomic_DNA"/>
</dbReference>
<organism evidence="1 2">
    <name type="scientific">Anaerotruncus colihominis</name>
    <dbReference type="NCBI Taxonomy" id="169435"/>
    <lineage>
        <taxon>Bacteria</taxon>
        <taxon>Bacillati</taxon>
        <taxon>Bacillota</taxon>
        <taxon>Clostridia</taxon>
        <taxon>Eubacteriales</taxon>
        <taxon>Oscillospiraceae</taxon>
        <taxon>Anaerotruncus</taxon>
    </lineage>
</organism>
<dbReference type="AlphaFoldDB" id="A0A845QIX2"/>
<dbReference type="RefSeq" id="WP_160200937.1">
    <property type="nucleotide sequence ID" value="NZ_QXWK01000004.1"/>
</dbReference>
<sequence>MIKRSTLKKIILVVLVIILIKQVLFYEDLLKWWECYGAQGKNYDDSMLGGYLERLQERILEFFC</sequence>
<keyword evidence="2" id="KW-1185">Reference proteome</keyword>
<evidence type="ECO:0000313" key="2">
    <source>
        <dbReference type="Proteomes" id="UP000446866"/>
    </source>
</evidence>
<name>A0A845QIX2_9FIRM</name>
<accession>A0A845QIX2</accession>
<proteinExistence type="predicted"/>